<feature type="transmembrane region" description="Helical" evidence="9">
    <location>
        <begin position="122"/>
        <end position="143"/>
    </location>
</feature>
<sequence length="406" mass="42822">MPRPSYPQRDHTDPGAPPEGRRHRIRAASRRALRGMTGPAARDPGARQPPPGPQYTPHVNPTLQTAAAYAWRILAVGAVVYALFAALGRFHELAVAVFLGLVTTAVLRPIADLLARPMPRPLAVAVALLGSIALVLGVLTLVGEAVAGERAGLEREFSDGLGRIEHWLEGPPFRLDPKTLDDLQTKIGQYLSSHRSTLISTAVSGVGRLVEAVTVLVLALFCSVFFMHSGDRQWDWFCEQLPEKVQDRVAIAGRAAWRTFTGYTRGIILVAGTNAVFVGLGLFALGVPLALPLALLEFFAAFVPLIGSPIALAIAAVVALAAKGPVVAAVVLVLVVVIGQIEGHLLHPLVMGWAVRLHPVVVALSVIGGAIAAGVLGAVVAVPLVSVLWSVRQALRRAGETVPAQG</sequence>
<comment type="caution">
    <text evidence="10">The sequence shown here is derived from an EMBL/GenBank/DDBJ whole genome shotgun (WGS) entry which is preliminary data.</text>
</comment>
<evidence type="ECO:0000256" key="6">
    <source>
        <dbReference type="ARBA" id="ARBA00022989"/>
    </source>
</evidence>
<protein>
    <submittedName>
        <fullName evidence="10">AI-2E family transporter</fullName>
    </submittedName>
</protein>
<feature type="transmembrane region" description="Helical" evidence="9">
    <location>
        <begin position="267"/>
        <end position="286"/>
    </location>
</feature>
<dbReference type="EMBL" id="BMTF01000014">
    <property type="protein sequence ID" value="GGV89146.1"/>
    <property type="molecule type" value="Genomic_DNA"/>
</dbReference>
<evidence type="ECO:0000313" key="10">
    <source>
        <dbReference type="EMBL" id="GGV89146.1"/>
    </source>
</evidence>
<keyword evidence="3" id="KW-0813">Transport</keyword>
<dbReference type="Proteomes" id="UP000660675">
    <property type="component" value="Unassembled WGS sequence"/>
</dbReference>
<evidence type="ECO:0000256" key="2">
    <source>
        <dbReference type="ARBA" id="ARBA00009773"/>
    </source>
</evidence>
<evidence type="ECO:0000256" key="4">
    <source>
        <dbReference type="ARBA" id="ARBA00022475"/>
    </source>
</evidence>
<dbReference type="Pfam" id="PF01594">
    <property type="entry name" value="AI-2E_transport"/>
    <property type="match status" value="1"/>
</dbReference>
<evidence type="ECO:0000313" key="11">
    <source>
        <dbReference type="Proteomes" id="UP000660675"/>
    </source>
</evidence>
<feature type="transmembrane region" description="Helical" evidence="9">
    <location>
        <begin position="326"/>
        <end position="346"/>
    </location>
</feature>
<feature type="compositionally biased region" description="Basic residues" evidence="8">
    <location>
        <begin position="21"/>
        <end position="33"/>
    </location>
</feature>
<feature type="transmembrane region" description="Helical" evidence="9">
    <location>
        <begin position="93"/>
        <end position="110"/>
    </location>
</feature>
<gene>
    <name evidence="10" type="ORF">GCM10015535_42220</name>
</gene>
<comment type="subcellular location">
    <subcellularLocation>
        <location evidence="1">Cell membrane</location>
        <topology evidence="1">Multi-pass membrane protein</topology>
    </subcellularLocation>
</comment>
<keyword evidence="7 9" id="KW-0472">Membrane</keyword>
<keyword evidence="11" id="KW-1185">Reference proteome</keyword>
<feature type="transmembrane region" description="Helical" evidence="9">
    <location>
        <begin position="69"/>
        <end position="87"/>
    </location>
</feature>
<feature type="region of interest" description="Disordered" evidence="8">
    <location>
        <begin position="1"/>
        <end position="59"/>
    </location>
</feature>
<evidence type="ECO:0000256" key="9">
    <source>
        <dbReference type="SAM" id="Phobius"/>
    </source>
</evidence>
<dbReference type="InterPro" id="IPR002549">
    <property type="entry name" value="AI-2E-like"/>
</dbReference>
<keyword evidence="4" id="KW-1003">Cell membrane</keyword>
<keyword evidence="5 9" id="KW-0812">Transmembrane</keyword>
<keyword evidence="6 9" id="KW-1133">Transmembrane helix</keyword>
<comment type="similarity">
    <text evidence="2">Belongs to the autoinducer-2 exporter (AI-2E) (TC 2.A.86) family.</text>
</comment>
<dbReference type="PANTHER" id="PTHR21716">
    <property type="entry name" value="TRANSMEMBRANE PROTEIN"/>
    <property type="match status" value="1"/>
</dbReference>
<feature type="transmembrane region" description="Helical" evidence="9">
    <location>
        <begin position="298"/>
        <end position="319"/>
    </location>
</feature>
<proteinExistence type="inferred from homology"/>
<evidence type="ECO:0000256" key="3">
    <source>
        <dbReference type="ARBA" id="ARBA00022448"/>
    </source>
</evidence>
<organism evidence="10 11">
    <name type="scientific">Streptomyces gelaticus</name>
    <dbReference type="NCBI Taxonomy" id="285446"/>
    <lineage>
        <taxon>Bacteria</taxon>
        <taxon>Bacillati</taxon>
        <taxon>Actinomycetota</taxon>
        <taxon>Actinomycetes</taxon>
        <taxon>Kitasatosporales</taxon>
        <taxon>Streptomycetaceae</taxon>
        <taxon>Streptomyces</taxon>
    </lineage>
</organism>
<dbReference type="PANTHER" id="PTHR21716:SF53">
    <property type="entry name" value="PERMEASE PERM-RELATED"/>
    <property type="match status" value="1"/>
</dbReference>
<reference evidence="11" key="1">
    <citation type="journal article" date="2019" name="Int. J. Syst. Evol. Microbiol.">
        <title>The Global Catalogue of Microorganisms (GCM) 10K type strain sequencing project: providing services to taxonomists for standard genome sequencing and annotation.</title>
        <authorList>
            <consortium name="The Broad Institute Genomics Platform"/>
            <consortium name="The Broad Institute Genome Sequencing Center for Infectious Disease"/>
            <person name="Wu L."/>
            <person name="Ma J."/>
        </authorList>
    </citation>
    <scope>NUCLEOTIDE SEQUENCE [LARGE SCALE GENOMIC DNA]</scope>
    <source>
        <strain evidence="11">JCM 4376</strain>
    </source>
</reference>
<evidence type="ECO:0000256" key="1">
    <source>
        <dbReference type="ARBA" id="ARBA00004651"/>
    </source>
</evidence>
<evidence type="ECO:0000256" key="8">
    <source>
        <dbReference type="SAM" id="MobiDB-lite"/>
    </source>
</evidence>
<feature type="transmembrane region" description="Helical" evidence="9">
    <location>
        <begin position="366"/>
        <end position="389"/>
    </location>
</feature>
<evidence type="ECO:0000256" key="7">
    <source>
        <dbReference type="ARBA" id="ARBA00023136"/>
    </source>
</evidence>
<accession>A0ABQ2W1L2</accession>
<evidence type="ECO:0000256" key="5">
    <source>
        <dbReference type="ARBA" id="ARBA00022692"/>
    </source>
</evidence>
<name>A0ABQ2W1L2_9ACTN</name>